<reference evidence="4" key="1">
    <citation type="submission" date="2023-08" db="EMBL/GenBank/DDBJ databases">
        <title>Complete Genome Sequences of butyrate producing Anaerostipes hadrus strains BA1 and GIF7 isolated from the terminal ileum of a healthy lean male.</title>
        <authorList>
            <person name="Low A."/>
            <person name="Sheludchenko M."/>
            <person name="Cheng H.E."/>
            <person name="Koh X.Q."/>
            <person name="Lee J."/>
        </authorList>
    </citation>
    <scope>NUCLEOTIDE SEQUENCE</scope>
    <source>
        <strain evidence="4">BA1</strain>
    </source>
</reference>
<dbReference type="InterPro" id="IPR028098">
    <property type="entry name" value="Glyco_trans_4-like_N"/>
</dbReference>
<dbReference type="InterPro" id="IPR001296">
    <property type="entry name" value="Glyco_trans_1"/>
</dbReference>
<evidence type="ECO:0000259" key="2">
    <source>
        <dbReference type="Pfam" id="PF00534"/>
    </source>
</evidence>
<dbReference type="GO" id="GO:0016757">
    <property type="term" value="F:glycosyltransferase activity"/>
    <property type="evidence" value="ECO:0007669"/>
    <property type="project" value="UniProtKB-KW"/>
</dbReference>
<dbReference type="Gene3D" id="3.40.50.2000">
    <property type="entry name" value="Glycogen Phosphorylase B"/>
    <property type="match status" value="2"/>
</dbReference>
<protein>
    <submittedName>
        <fullName evidence="4">Glycosyltransferase</fullName>
        <ecNumber evidence="4">2.4.-.-</ecNumber>
    </submittedName>
</protein>
<sequence>MKLLFTVNTYLPKHDGVQFVTKYLAEGLVKKGHTVDLITRRCDELTKVEDEVINGVHVIRWKADTKHTFHKGDKKGYQKYLIEKAEEYDCMINVGTQTSFVDWMLPIMDQVKCPKILYLHSIWDFKYHRCDFDSVQNLCKKIWANIRWKIYYLRAKKVFKKFAKVIQLHKFDYSYTFFKQKYGIDSVIIENAAEKDFFDNFIDLNIKVPEKYFINVSNYMDRKNQLEALKSFLQADISEEFELVLIGSSKNQYYEQLIKYYNTYCMNNSNYKKVHFLYNIPRENIYTYVKRAYAYIMTSKWEAYPISLIESMAASVPWISTDVGIVKYLPGGVVAKKHEDIVYWIEFMANNMEIAKEFGKIGNEYAIKQFQINKKVDLLEKCIIDVLEKEKK</sequence>
<dbReference type="Pfam" id="PF00534">
    <property type="entry name" value="Glycos_transf_1"/>
    <property type="match status" value="1"/>
</dbReference>
<evidence type="ECO:0000313" key="5">
    <source>
        <dbReference type="Proteomes" id="UP001243496"/>
    </source>
</evidence>
<dbReference type="SUPFAM" id="SSF53756">
    <property type="entry name" value="UDP-Glycosyltransferase/glycogen phosphorylase"/>
    <property type="match status" value="1"/>
</dbReference>
<evidence type="ECO:0000256" key="1">
    <source>
        <dbReference type="ARBA" id="ARBA00022679"/>
    </source>
</evidence>
<dbReference type="EMBL" id="CP132968">
    <property type="protein sequence ID" value="WMD17198.1"/>
    <property type="molecule type" value="Genomic_DNA"/>
</dbReference>
<feature type="domain" description="Glycosyltransferase subfamily 4-like N-terminal" evidence="3">
    <location>
        <begin position="15"/>
        <end position="140"/>
    </location>
</feature>
<dbReference type="RefSeq" id="WP_209290747.1">
    <property type="nucleotide sequence ID" value="NZ_CP132968.1"/>
</dbReference>
<keyword evidence="4" id="KW-0328">Glycosyltransferase</keyword>
<name>A0AAQ3JK90_ANAHA</name>
<evidence type="ECO:0000313" key="4">
    <source>
        <dbReference type="EMBL" id="WMD17198.1"/>
    </source>
</evidence>
<dbReference type="PANTHER" id="PTHR46401">
    <property type="entry name" value="GLYCOSYLTRANSFERASE WBBK-RELATED"/>
    <property type="match status" value="1"/>
</dbReference>
<dbReference type="CDD" id="cd03801">
    <property type="entry name" value="GT4_PimA-like"/>
    <property type="match status" value="1"/>
</dbReference>
<proteinExistence type="predicted"/>
<keyword evidence="1 4" id="KW-0808">Transferase</keyword>
<dbReference type="Proteomes" id="UP001243496">
    <property type="component" value="Chromosome"/>
</dbReference>
<accession>A0AAQ3JK90</accession>
<dbReference type="Pfam" id="PF13439">
    <property type="entry name" value="Glyco_transf_4"/>
    <property type="match status" value="1"/>
</dbReference>
<dbReference type="AlphaFoldDB" id="A0AAQ3JK90"/>
<dbReference type="PANTHER" id="PTHR46401:SF2">
    <property type="entry name" value="GLYCOSYLTRANSFERASE WBBK-RELATED"/>
    <property type="match status" value="1"/>
</dbReference>
<evidence type="ECO:0000259" key="3">
    <source>
        <dbReference type="Pfam" id="PF13439"/>
    </source>
</evidence>
<dbReference type="EC" id="2.4.-.-" evidence="4"/>
<dbReference type="GO" id="GO:0009103">
    <property type="term" value="P:lipopolysaccharide biosynthetic process"/>
    <property type="evidence" value="ECO:0007669"/>
    <property type="project" value="TreeGrafter"/>
</dbReference>
<gene>
    <name evidence="4" type="ORF">RBI15_03565</name>
</gene>
<feature type="domain" description="Glycosyl transferase family 1" evidence="2">
    <location>
        <begin position="200"/>
        <end position="327"/>
    </location>
</feature>
<dbReference type="GeneID" id="92740452"/>
<organism evidence="4 5">
    <name type="scientific">Anaerostipes hadrus</name>
    <dbReference type="NCBI Taxonomy" id="649756"/>
    <lineage>
        <taxon>Bacteria</taxon>
        <taxon>Bacillati</taxon>
        <taxon>Bacillota</taxon>
        <taxon>Clostridia</taxon>
        <taxon>Lachnospirales</taxon>
        <taxon>Lachnospiraceae</taxon>
        <taxon>Anaerostipes</taxon>
    </lineage>
</organism>